<accession>A0ABT7UDY2</accession>
<reference evidence="1 2" key="1">
    <citation type="submission" date="2023-06" db="EMBL/GenBank/DDBJ databases">
        <title>Identification and characterization of horizontal gene transfer across gut microbiota members of farm animals based on homology search.</title>
        <authorList>
            <person name="Schwarzerova J."/>
            <person name="Nykrynova M."/>
            <person name="Jureckova K."/>
            <person name="Cejkova D."/>
            <person name="Rychlik I."/>
        </authorList>
    </citation>
    <scope>NUCLEOTIDE SEQUENCE [LARGE SCALE GENOMIC DNA]</scope>
    <source>
        <strain evidence="1 2">ET39</strain>
    </source>
</reference>
<dbReference type="RefSeq" id="WP_289608269.1">
    <property type="nucleotide sequence ID" value="NZ_JAUDCG010000047.1"/>
</dbReference>
<feature type="non-terminal residue" evidence="1">
    <location>
        <position position="1"/>
    </location>
</feature>
<name>A0ABT7UDY2_9FIRM</name>
<organism evidence="1 2">
    <name type="scientific">Amedibacillus dolichus</name>
    <dbReference type="NCBI Taxonomy" id="31971"/>
    <lineage>
        <taxon>Bacteria</taxon>
        <taxon>Bacillati</taxon>
        <taxon>Bacillota</taxon>
        <taxon>Erysipelotrichia</taxon>
        <taxon>Erysipelotrichales</taxon>
        <taxon>Erysipelotrichaceae</taxon>
        <taxon>Amedibacillus</taxon>
    </lineage>
</organism>
<dbReference type="EMBL" id="JAUDCG010000047">
    <property type="protein sequence ID" value="MDM8157826.1"/>
    <property type="molecule type" value="Genomic_DNA"/>
</dbReference>
<evidence type="ECO:0000313" key="1">
    <source>
        <dbReference type="EMBL" id="MDM8157826.1"/>
    </source>
</evidence>
<keyword evidence="2" id="KW-1185">Reference proteome</keyword>
<reference evidence="2" key="2">
    <citation type="submission" date="2023-06" db="EMBL/GenBank/DDBJ databases">
        <title>Identification and characterization of horizontal gene transfer across gut microbiota members of farm animals based on homology search.</title>
        <authorList>
            <person name="Zeman M."/>
            <person name="Kubasova T."/>
            <person name="Jahodarova E."/>
            <person name="Nykrynova M."/>
            <person name="Rychlik I."/>
        </authorList>
    </citation>
    <scope>NUCLEOTIDE SEQUENCE [LARGE SCALE GENOMIC DNA]</scope>
    <source>
        <strain evidence="2">ET39</strain>
    </source>
</reference>
<evidence type="ECO:0000313" key="2">
    <source>
        <dbReference type="Proteomes" id="UP001529340"/>
    </source>
</evidence>
<dbReference type="Proteomes" id="UP001529340">
    <property type="component" value="Unassembled WGS sequence"/>
</dbReference>
<proteinExistence type="predicted"/>
<reference evidence="1 2" key="3">
    <citation type="submission" date="2023-06" db="EMBL/GenBank/DDBJ databases">
        <authorList>
            <person name="Zeman M."/>
            <person name="Kubasova T."/>
            <person name="Jahodarova E."/>
            <person name="Nykrynova M."/>
            <person name="Rychlik I."/>
        </authorList>
    </citation>
    <scope>NUCLEOTIDE SEQUENCE [LARGE SCALE GENOMIC DNA]</scope>
    <source>
        <strain evidence="1 2">ET39</strain>
    </source>
</reference>
<sequence length="78" mass="8723">GEEMLADLIIVQHLPGFPLIRPVFFAHSFPFFPSFLIYGKILEITKKTAGDPTAFSAVPLYFLYNNIAPVPTKIRTAL</sequence>
<protein>
    <submittedName>
        <fullName evidence="1">Uncharacterized protein</fullName>
    </submittedName>
</protein>
<gene>
    <name evidence="1" type="ORF">QUV96_09275</name>
</gene>
<comment type="caution">
    <text evidence="1">The sequence shown here is derived from an EMBL/GenBank/DDBJ whole genome shotgun (WGS) entry which is preliminary data.</text>
</comment>